<evidence type="ECO:0000256" key="3">
    <source>
        <dbReference type="ARBA" id="ARBA00011669"/>
    </source>
</evidence>
<comment type="subunit">
    <text evidence="3 15">Heterotetramer of 2 PyrK and 2 PyrD type B subunits.</text>
</comment>
<dbReference type="PANTHER" id="PTHR43513:SF3">
    <property type="entry name" value="DIHYDROOROTATE DEHYDROGENASE B (NAD(+)), ELECTRON TRANSFER SUBUNIT-RELATED"/>
    <property type="match status" value="1"/>
</dbReference>
<evidence type="ECO:0000256" key="5">
    <source>
        <dbReference type="ARBA" id="ARBA00022630"/>
    </source>
</evidence>
<dbReference type="GO" id="GO:0051537">
    <property type="term" value="F:2 iron, 2 sulfur cluster binding"/>
    <property type="evidence" value="ECO:0007669"/>
    <property type="project" value="UniProtKB-KW"/>
</dbReference>
<feature type="binding site" evidence="15 17">
    <location>
        <position position="216"/>
    </location>
    <ligand>
        <name>[2Fe-2S] cluster</name>
        <dbReference type="ChEBI" id="CHEBI:190135"/>
    </ligand>
</feature>
<dbReference type="SUPFAM" id="SSF63380">
    <property type="entry name" value="Riboflavin synthase domain-like"/>
    <property type="match status" value="1"/>
</dbReference>
<keyword evidence="9 15" id="KW-0665">Pyrimidine biosynthesis</keyword>
<accession>A0A368XSC6</accession>
<feature type="binding site" evidence="15 17">
    <location>
        <position position="239"/>
    </location>
    <ligand>
        <name>[2Fe-2S] cluster</name>
        <dbReference type="ChEBI" id="CHEBI:190135"/>
    </ligand>
</feature>
<dbReference type="Gene3D" id="3.40.50.80">
    <property type="entry name" value="Nucleotide-binding domain of ferredoxin-NADP reductase (FNR) module"/>
    <property type="match status" value="1"/>
</dbReference>
<dbReference type="AlphaFoldDB" id="A0A368XSC6"/>
<keyword evidence="10 15" id="KW-0249">Electron transport</keyword>
<dbReference type="UniPathway" id="UPA00070">
    <property type="reaction ID" value="UER00945"/>
</dbReference>
<dbReference type="InterPro" id="IPR023455">
    <property type="entry name" value="Dihydroorotate_DHASE_ETsu"/>
</dbReference>
<dbReference type="InterPro" id="IPR012165">
    <property type="entry name" value="Cyt_c3_hydrogenase_gsu"/>
</dbReference>
<dbReference type="HAMAP" id="MF_01211">
    <property type="entry name" value="DHODB_Fe_S_bind"/>
    <property type="match status" value="1"/>
</dbReference>
<evidence type="ECO:0000259" key="18">
    <source>
        <dbReference type="PROSITE" id="PS51384"/>
    </source>
</evidence>
<name>A0A368XSC6_9BACI</name>
<dbReference type="GO" id="GO:0016491">
    <property type="term" value="F:oxidoreductase activity"/>
    <property type="evidence" value="ECO:0007669"/>
    <property type="project" value="InterPro"/>
</dbReference>
<evidence type="ECO:0000313" key="20">
    <source>
        <dbReference type="Proteomes" id="UP000252585"/>
    </source>
</evidence>
<feature type="binding site" evidence="15 16">
    <location>
        <begin position="73"/>
        <end position="74"/>
    </location>
    <ligand>
        <name>FAD</name>
        <dbReference type="ChEBI" id="CHEBI:57692"/>
    </ligand>
</feature>
<evidence type="ECO:0000256" key="9">
    <source>
        <dbReference type="ARBA" id="ARBA00022975"/>
    </source>
</evidence>
<evidence type="ECO:0000256" key="8">
    <source>
        <dbReference type="ARBA" id="ARBA00022827"/>
    </source>
</evidence>
<keyword evidence="12 15" id="KW-0411">Iron-sulfur</keyword>
<comment type="similarity">
    <text evidence="2 15">Belongs to the PyrK family.</text>
</comment>
<dbReference type="CDD" id="cd06218">
    <property type="entry name" value="DHOD_e_trans"/>
    <property type="match status" value="1"/>
</dbReference>
<comment type="pathway">
    <text evidence="1 15">Pyrimidine metabolism; UMP biosynthesis via de novo pathway; orotate from (S)-dihydroorotate (NAD(+) route): step 1/1.</text>
</comment>
<dbReference type="RefSeq" id="WP_114352767.1">
    <property type="nucleotide sequence ID" value="NZ_QPJJ01000006.1"/>
</dbReference>
<dbReference type="InterPro" id="IPR017927">
    <property type="entry name" value="FAD-bd_FR_type"/>
</dbReference>
<feature type="binding site" evidence="15 16">
    <location>
        <begin position="49"/>
        <end position="52"/>
    </location>
    <ligand>
        <name>FAD</name>
        <dbReference type="ChEBI" id="CHEBI:57692"/>
    </ligand>
</feature>
<dbReference type="EMBL" id="QPJJ01000006">
    <property type="protein sequence ID" value="RCW70775.1"/>
    <property type="molecule type" value="Genomic_DNA"/>
</dbReference>
<proteinExistence type="inferred from homology"/>
<dbReference type="Gene3D" id="2.40.30.10">
    <property type="entry name" value="Translation factors"/>
    <property type="match status" value="1"/>
</dbReference>
<evidence type="ECO:0000256" key="6">
    <source>
        <dbReference type="ARBA" id="ARBA00022714"/>
    </source>
</evidence>
<dbReference type="GO" id="GO:0046872">
    <property type="term" value="F:metal ion binding"/>
    <property type="evidence" value="ECO:0007669"/>
    <property type="project" value="UniProtKB-KW"/>
</dbReference>
<reference evidence="19 20" key="1">
    <citation type="submission" date="2018-07" db="EMBL/GenBank/DDBJ databases">
        <title>Genomic Encyclopedia of Type Strains, Phase IV (KMG-IV): sequencing the most valuable type-strain genomes for metagenomic binning, comparative biology and taxonomic classification.</title>
        <authorList>
            <person name="Goeker M."/>
        </authorList>
    </citation>
    <scope>NUCLEOTIDE SEQUENCE [LARGE SCALE GENOMIC DNA]</scope>
    <source>
        <strain evidence="19 20">DSM 27696</strain>
    </source>
</reference>
<keyword evidence="4 15" id="KW-0813">Transport</keyword>
<dbReference type="OrthoDB" id="9778346at2"/>
<dbReference type="InterPro" id="IPR017938">
    <property type="entry name" value="Riboflavin_synthase-like_b-brl"/>
</dbReference>
<evidence type="ECO:0000256" key="14">
    <source>
        <dbReference type="ARBA" id="ARBA00082223"/>
    </source>
</evidence>
<evidence type="ECO:0000256" key="17">
    <source>
        <dbReference type="PIRSR" id="PIRSR006816-2"/>
    </source>
</evidence>
<sequence>MINKQALKVLSIKNIAYQTYEMVLKSDTELNLKPGQFIHIAVKGFMLRRPISIADVNEIDRSFTVIFKIFGDGTEALSNYHVGAEVDALMPLGTSYPIESLNIKQALLVGGGIGIPPLYYLGKKLKEKGVEVTSVLGYQSKEHVFYEDKFRELGETFVTTDDGSYGHSGFVTDVIRDSNLSFETYFSCGPTPMLQAVTSLLKDENGYISLEERMGCGVGTCYACVIPLKNNPNKSKKICKDGPVFDANEVLLG</sequence>
<feature type="binding site" evidence="15 17">
    <location>
        <position position="221"/>
    </location>
    <ligand>
        <name>[2Fe-2S] cluster</name>
        <dbReference type="ChEBI" id="CHEBI:190135"/>
    </ligand>
</feature>
<keyword evidence="8 15" id="KW-0274">FAD</keyword>
<dbReference type="Pfam" id="PF10418">
    <property type="entry name" value="DHODB_Fe-S_bind"/>
    <property type="match status" value="1"/>
</dbReference>
<dbReference type="InterPro" id="IPR001433">
    <property type="entry name" value="OxRdtase_FAD/NAD-bd"/>
</dbReference>
<keyword evidence="5 15" id="KW-0285">Flavoprotein</keyword>
<dbReference type="InterPro" id="IPR037117">
    <property type="entry name" value="Dihydroorotate_DH_ele_sf"/>
</dbReference>
<dbReference type="PIRSF" id="PIRSF006816">
    <property type="entry name" value="Cyc3_hyd_g"/>
    <property type="match status" value="1"/>
</dbReference>
<evidence type="ECO:0000256" key="13">
    <source>
        <dbReference type="ARBA" id="ARBA00069792"/>
    </source>
</evidence>
<dbReference type="SUPFAM" id="SSF52343">
    <property type="entry name" value="Ferredoxin reductase-like, C-terminal NADP-linked domain"/>
    <property type="match status" value="1"/>
</dbReference>
<evidence type="ECO:0000256" key="1">
    <source>
        <dbReference type="ARBA" id="ARBA00004715"/>
    </source>
</evidence>
<keyword evidence="20" id="KW-1185">Reference proteome</keyword>
<comment type="caution">
    <text evidence="15">Lacks conserved residue(s) required for the propagation of feature annotation.</text>
</comment>
<dbReference type="Gene3D" id="2.10.240.10">
    <property type="entry name" value="Dihydroorotate dehydrogenase, electron transfer subunit"/>
    <property type="match status" value="1"/>
</dbReference>
<evidence type="ECO:0000256" key="7">
    <source>
        <dbReference type="ARBA" id="ARBA00022723"/>
    </source>
</evidence>
<feature type="domain" description="FAD-binding FR-type" evidence="18">
    <location>
        <begin position="2"/>
        <end position="98"/>
    </location>
</feature>
<evidence type="ECO:0000256" key="2">
    <source>
        <dbReference type="ARBA" id="ARBA00006422"/>
    </source>
</evidence>
<comment type="cofactor">
    <cofactor evidence="15 16">
        <name>FAD</name>
        <dbReference type="ChEBI" id="CHEBI:57692"/>
    </cofactor>
    <text evidence="15 16">Binds 1 FAD per subunit.</text>
</comment>
<evidence type="ECO:0000256" key="16">
    <source>
        <dbReference type="PIRSR" id="PIRSR006816-1"/>
    </source>
</evidence>
<dbReference type="InterPro" id="IPR050353">
    <property type="entry name" value="PyrK_electron_transfer"/>
</dbReference>
<dbReference type="PANTHER" id="PTHR43513">
    <property type="entry name" value="DIHYDROOROTATE DEHYDROGENASE B (NAD(+)), ELECTRON TRANSFER SUBUNIT"/>
    <property type="match status" value="1"/>
</dbReference>
<protein>
    <recommendedName>
        <fullName evidence="13 15">Dihydroorotate dehydrogenase B (NAD(+)), electron transfer subunit</fullName>
    </recommendedName>
    <alternativeName>
        <fullName evidence="14 15">Dihydroorotate oxidase B, electron transfer subunit</fullName>
    </alternativeName>
</protein>
<evidence type="ECO:0000256" key="12">
    <source>
        <dbReference type="ARBA" id="ARBA00023014"/>
    </source>
</evidence>
<comment type="function">
    <text evidence="15">Responsible for channeling the electrons from the oxidation of dihydroorotate from the FMN redox center in the PyrD type B subunit to the ultimate electron acceptor NAD(+).</text>
</comment>
<dbReference type="InterPro" id="IPR039261">
    <property type="entry name" value="FNR_nucleotide-bd"/>
</dbReference>
<dbReference type="GO" id="GO:0009055">
    <property type="term" value="F:electron transfer activity"/>
    <property type="evidence" value="ECO:0007669"/>
    <property type="project" value="UniProtKB-UniRule"/>
</dbReference>
<dbReference type="GO" id="GO:0050660">
    <property type="term" value="F:flavin adenine dinucleotide binding"/>
    <property type="evidence" value="ECO:0007669"/>
    <property type="project" value="InterPro"/>
</dbReference>
<dbReference type="InterPro" id="IPR019480">
    <property type="entry name" value="Dihydroorotate_DH_Fe-S-bd"/>
</dbReference>
<comment type="cofactor">
    <cofactor evidence="17">
        <name>[2Fe-2S] cluster</name>
        <dbReference type="ChEBI" id="CHEBI:190135"/>
    </cofactor>
    <text evidence="17">Binds 1 [2Fe-2S] cluster per subunit.</text>
</comment>
<dbReference type="Proteomes" id="UP000252585">
    <property type="component" value="Unassembled WGS sequence"/>
</dbReference>
<dbReference type="PROSITE" id="PS51384">
    <property type="entry name" value="FAD_FR"/>
    <property type="match status" value="1"/>
</dbReference>
<keyword evidence="7 15" id="KW-0479">Metal-binding</keyword>
<evidence type="ECO:0000313" key="19">
    <source>
        <dbReference type="EMBL" id="RCW70775.1"/>
    </source>
</evidence>
<evidence type="ECO:0000256" key="10">
    <source>
        <dbReference type="ARBA" id="ARBA00022982"/>
    </source>
</evidence>
<keyword evidence="6 15" id="KW-0001">2Fe-2S</keyword>
<dbReference type="FunFam" id="2.10.240.10:FF:000001">
    <property type="entry name" value="Dihydroorotate dehydrogenase B (NAD(+)), electron transfer subunit"/>
    <property type="match status" value="1"/>
</dbReference>
<gene>
    <name evidence="15" type="primary">pyrK</name>
    <name evidence="19" type="ORF">DFR57_106172</name>
</gene>
<keyword evidence="11 15" id="KW-0408">Iron</keyword>
<feature type="binding site" evidence="15 17">
    <location>
        <position position="224"/>
    </location>
    <ligand>
        <name>[2Fe-2S] cluster</name>
        <dbReference type="ChEBI" id="CHEBI:190135"/>
    </ligand>
</feature>
<evidence type="ECO:0000256" key="11">
    <source>
        <dbReference type="ARBA" id="ARBA00023004"/>
    </source>
</evidence>
<comment type="cofactor">
    <cofactor evidence="15">
        <name>[2Fe-2S] cluster</name>
        <dbReference type="ChEBI" id="CHEBI:190135"/>
    </cofactor>
    <text evidence="15">Binds 1 [2Fe-2S] cluster per subunit.</text>
</comment>
<comment type="caution">
    <text evidence="19">The sequence shown here is derived from an EMBL/GenBank/DDBJ whole genome shotgun (WGS) entry which is preliminary data.</text>
</comment>
<evidence type="ECO:0000256" key="4">
    <source>
        <dbReference type="ARBA" id="ARBA00022448"/>
    </source>
</evidence>
<dbReference type="Pfam" id="PF00175">
    <property type="entry name" value="NAD_binding_1"/>
    <property type="match status" value="1"/>
</dbReference>
<organism evidence="19 20">
    <name type="scientific">Saliterribacillus persicus</name>
    <dbReference type="NCBI Taxonomy" id="930114"/>
    <lineage>
        <taxon>Bacteria</taxon>
        <taxon>Bacillati</taxon>
        <taxon>Bacillota</taxon>
        <taxon>Bacilli</taxon>
        <taxon>Bacillales</taxon>
        <taxon>Bacillaceae</taxon>
        <taxon>Saliterribacillus</taxon>
    </lineage>
</organism>
<evidence type="ECO:0000256" key="15">
    <source>
        <dbReference type="HAMAP-Rule" id="MF_01211"/>
    </source>
</evidence>
<dbReference type="GO" id="GO:0044205">
    <property type="term" value="P:'de novo' UMP biosynthetic process"/>
    <property type="evidence" value="ECO:0007669"/>
    <property type="project" value="UniProtKB-UniRule"/>
</dbReference>